<reference evidence="6" key="1">
    <citation type="journal article" date="2019" name="Int. J. Syst. Evol. Microbiol.">
        <title>The Global Catalogue of Microorganisms (GCM) 10K type strain sequencing project: providing services to taxonomists for standard genome sequencing and annotation.</title>
        <authorList>
            <consortium name="The Broad Institute Genomics Platform"/>
            <consortium name="The Broad Institute Genome Sequencing Center for Infectious Disease"/>
            <person name="Wu L."/>
            <person name="Ma J."/>
        </authorList>
    </citation>
    <scope>NUCLEOTIDE SEQUENCE [LARGE SCALE GENOMIC DNA]</scope>
    <source>
        <strain evidence="6">CGMCC 1.12286</strain>
    </source>
</reference>
<dbReference type="InterPro" id="IPR036390">
    <property type="entry name" value="WH_DNA-bd_sf"/>
</dbReference>
<comment type="caution">
    <text evidence="5">The sequence shown here is derived from an EMBL/GenBank/DDBJ whole genome shotgun (WGS) entry which is preliminary data.</text>
</comment>
<dbReference type="InterPro" id="IPR000524">
    <property type="entry name" value="Tscrpt_reg_HTH_GntR"/>
</dbReference>
<dbReference type="EMBL" id="JBHUCX010000014">
    <property type="protein sequence ID" value="MFD1673968.1"/>
    <property type="molecule type" value="Genomic_DNA"/>
</dbReference>
<dbReference type="PANTHER" id="PTHR44846">
    <property type="entry name" value="MANNOSYL-D-GLYCERATE TRANSPORT/METABOLISM SYSTEM REPRESSOR MNGR-RELATED"/>
    <property type="match status" value="1"/>
</dbReference>
<gene>
    <name evidence="5" type="ORF">ACFSB2_04495</name>
</gene>
<dbReference type="PROSITE" id="PS50949">
    <property type="entry name" value="HTH_GNTR"/>
    <property type="match status" value="1"/>
</dbReference>
<keyword evidence="2" id="KW-0238">DNA-binding</keyword>
<organism evidence="5 6">
    <name type="scientific">Alicyclobacillus fodiniaquatilis</name>
    <dbReference type="NCBI Taxonomy" id="1661150"/>
    <lineage>
        <taxon>Bacteria</taxon>
        <taxon>Bacillati</taxon>
        <taxon>Bacillota</taxon>
        <taxon>Bacilli</taxon>
        <taxon>Bacillales</taxon>
        <taxon>Alicyclobacillaceae</taxon>
        <taxon>Alicyclobacillus</taxon>
    </lineage>
</organism>
<dbReference type="SUPFAM" id="SSF64288">
    <property type="entry name" value="Chorismate lyase-like"/>
    <property type="match status" value="1"/>
</dbReference>
<protein>
    <submittedName>
        <fullName evidence="5">GntR family transcriptional regulator</fullName>
    </submittedName>
</protein>
<dbReference type="SMART" id="SM00345">
    <property type="entry name" value="HTH_GNTR"/>
    <property type="match status" value="1"/>
</dbReference>
<dbReference type="InterPro" id="IPR011663">
    <property type="entry name" value="UTRA"/>
</dbReference>
<keyword evidence="1" id="KW-0805">Transcription regulation</keyword>
<dbReference type="Pfam" id="PF00392">
    <property type="entry name" value="GntR"/>
    <property type="match status" value="1"/>
</dbReference>
<dbReference type="CDD" id="cd07377">
    <property type="entry name" value="WHTH_GntR"/>
    <property type="match status" value="1"/>
</dbReference>
<dbReference type="Gene3D" id="3.40.1410.10">
    <property type="entry name" value="Chorismate lyase-like"/>
    <property type="match status" value="1"/>
</dbReference>
<dbReference type="SMART" id="SM00866">
    <property type="entry name" value="UTRA"/>
    <property type="match status" value="1"/>
</dbReference>
<evidence type="ECO:0000313" key="6">
    <source>
        <dbReference type="Proteomes" id="UP001597079"/>
    </source>
</evidence>
<dbReference type="InterPro" id="IPR036388">
    <property type="entry name" value="WH-like_DNA-bd_sf"/>
</dbReference>
<dbReference type="Gene3D" id="1.10.10.10">
    <property type="entry name" value="Winged helix-like DNA-binding domain superfamily/Winged helix DNA-binding domain"/>
    <property type="match status" value="1"/>
</dbReference>
<dbReference type="InterPro" id="IPR028978">
    <property type="entry name" value="Chorismate_lyase_/UTRA_dom_sf"/>
</dbReference>
<evidence type="ECO:0000313" key="5">
    <source>
        <dbReference type="EMBL" id="MFD1673968.1"/>
    </source>
</evidence>
<name>A0ABW4JE53_9BACL</name>
<evidence type="ECO:0000256" key="3">
    <source>
        <dbReference type="ARBA" id="ARBA00023163"/>
    </source>
</evidence>
<evidence type="ECO:0000256" key="2">
    <source>
        <dbReference type="ARBA" id="ARBA00023125"/>
    </source>
</evidence>
<dbReference type="Pfam" id="PF07702">
    <property type="entry name" value="UTRA"/>
    <property type="match status" value="1"/>
</dbReference>
<feature type="domain" description="HTH gntR-type" evidence="4">
    <location>
        <begin position="8"/>
        <end position="76"/>
    </location>
</feature>
<dbReference type="RefSeq" id="WP_377941613.1">
    <property type="nucleotide sequence ID" value="NZ_JBHUCX010000014.1"/>
</dbReference>
<keyword evidence="6" id="KW-1185">Reference proteome</keyword>
<evidence type="ECO:0000256" key="1">
    <source>
        <dbReference type="ARBA" id="ARBA00023015"/>
    </source>
</evidence>
<dbReference type="PANTHER" id="PTHR44846:SF1">
    <property type="entry name" value="MANNOSYL-D-GLYCERATE TRANSPORT_METABOLISM SYSTEM REPRESSOR MNGR-RELATED"/>
    <property type="match status" value="1"/>
</dbReference>
<proteinExistence type="predicted"/>
<dbReference type="Proteomes" id="UP001597079">
    <property type="component" value="Unassembled WGS sequence"/>
</dbReference>
<accession>A0ABW4JE53</accession>
<evidence type="ECO:0000259" key="4">
    <source>
        <dbReference type="PROSITE" id="PS50949"/>
    </source>
</evidence>
<dbReference type="InterPro" id="IPR050679">
    <property type="entry name" value="Bact_HTH_transcr_reg"/>
</dbReference>
<dbReference type="SUPFAM" id="SSF46785">
    <property type="entry name" value="Winged helix' DNA-binding domain"/>
    <property type="match status" value="1"/>
</dbReference>
<keyword evidence="3" id="KW-0804">Transcription</keyword>
<dbReference type="PRINTS" id="PR00035">
    <property type="entry name" value="HTHGNTR"/>
</dbReference>
<sequence length="261" mass="29697">MIERDSGMPYYLQMADYLMQKIESHEYRVGDKIPSELELSKLFHVNRHTVRQAIAKLASIGLVTTVKGLGSYVKSSPVIPYQLSQRTCFTENVGRLGKSPKSELLDWSRDFPTDHEQAQLGLSGHEAVYRLDILRSIDGTPYSLSTTVLPENLVPVLERHLDGFHSLYHILEVHYRFRPIRLRSIIKATCCTPRDAMYLPEEIPIIHVESLGIHPITRAPVEIAIGRTRGDMNEMVVQFENGGEPCEYKATDENLERSFTS</sequence>